<dbReference type="eggNOG" id="COG2244">
    <property type="taxonomic scope" value="Bacteria"/>
</dbReference>
<evidence type="ECO:0000313" key="7">
    <source>
        <dbReference type="EMBL" id="EHI69348.1"/>
    </source>
</evidence>
<dbReference type="PANTHER" id="PTHR30250:SF11">
    <property type="entry name" value="O-ANTIGEN TRANSPORTER-RELATED"/>
    <property type="match status" value="1"/>
</dbReference>
<dbReference type="OrthoDB" id="3246647at2"/>
<dbReference type="RefSeq" id="WP_008088693.1">
    <property type="nucleotide sequence ID" value="NZ_AEUX02000006.1"/>
</dbReference>
<reference evidence="7 8" key="1">
    <citation type="journal article" date="2014" name="Int. J. Syst. Evol. Microbiol.">
        <title>Phylogenomics and the dynamic genome evolution of the genus Streptococcus.</title>
        <authorList>
            <consortium name="The Broad Institute Genome Sequencing Platform"/>
            <person name="Richards V.P."/>
            <person name="Palmer S.R."/>
            <person name="Pavinski Bitar P.D."/>
            <person name="Qin X."/>
            <person name="Weinstock G.M."/>
            <person name="Highlander S.K."/>
            <person name="Town C.D."/>
            <person name="Burne R.A."/>
            <person name="Stanhope M.J."/>
        </authorList>
    </citation>
    <scope>NUCLEOTIDE SEQUENCE [LARGE SCALE GENOMIC DNA]</scope>
    <source>
        <strain evidence="7 8">707-05</strain>
    </source>
</reference>
<dbReference type="Proteomes" id="UP000003330">
    <property type="component" value="Unassembled WGS sequence"/>
</dbReference>
<gene>
    <name evidence="7" type="ORF">STRIC_1480</name>
</gene>
<dbReference type="AlphaFoldDB" id="G5K3V6"/>
<feature type="transmembrane region" description="Helical" evidence="6">
    <location>
        <begin position="81"/>
        <end position="101"/>
    </location>
</feature>
<keyword evidence="3 6" id="KW-0812">Transmembrane</keyword>
<dbReference type="Pfam" id="PF01943">
    <property type="entry name" value="Polysacc_synt"/>
    <property type="match status" value="1"/>
</dbReference>
<feature type="transmembrane region" description="Helical" evidence="6">
    <location>
        <begin position="44"/>
        <end position="61"/>
    </location>
</feature>
<proteinExistence type="predicted"/>
<dbReference type="InterPro" id="IPR002797">
    <property type="entry name" value="Polysacc_synth"/>
</dbReference>
<name>G5K3V6_9STRE</name>
<keyword evidence="4 6" id="KW-1133">Transmembrane helix</keyword>
<accession>G5K3V6</accession>
<dbReference type="EMBL" id="AEUX02000006">
    <property type="protein sequence ID" value="EHI69348.1"/>
    <property type="molecule type" value="Genomic_DNA"/>
</dbReference>
<feature type="transmembrane region" description="Helical" evidence="6">
    <location>
        <begin position="388"/>
        <end position="413"/>
    </location>
</feature>
<feature type="transmembrane region" description="Helical" evidence="6">
    <location>
        <begin position="212"/>
        <end position="231"/>
    </location>
</feature>
<evidence type="ECO:0000256" key="3">
    <source>
        <dbReference type="ARBA" id="ARBA00022692"/>
    </source>
</evidence>
<dbReference type="STRING" id="764299.STRIC_1480"/>
<feature type="transmembrane region" description="Helical" evidence="6">
    <location>
        <begin position="331"/>
        <end position="351"/>
    </location>
</feature>
<dbReference type="GO" id="GO:0005886">
    <property type="term" value="C:plasma membrane"/>
    <property type="evidence" value="ECO:0007669"/>
    <property type="project" value="UniProtKB-SubCell"/>
</dbReference>
<keyword evidence="5 6" id="KW-0472">Membrane</keyword>
<feature type="transmembrane region" description="Helical" evidence="6">
    <location>
        <begin position="107"/>
        <end position="124"/>
    </location>
</feature>
<feature type="transmembrane region" description="Helical" evidence="6">
    <location>
        <begin position="145"/>
        <end position="162"/>
    </location>
</feature>
<organism evidence="7 8">
    <name type="scientific">Streptococcus ictaluri 707-05</name>
    <dbReference type="NCBI Taxonomy" id="764299"/>
    <lineage>
        <taxon>Bacteria</taxon>
        <taxon>Bacillati</taxon>
        <taxon>Bacillota</taxon>
        <taxon>Bacilli</taxon>
        <taxon>Lactobacillales</taxon>
        <taxon>Streptococcaceae</taxon>
        <taxon>Streptococcus</taxon>
    </lineage>
</organism>
<sequence length="423" mass="48632">MINSQNQAQRSFIWNMLGSISAAAISVVLLMVVTRFLSPIDSDIYAFAYSFANMMVVVALFQVRNYQATDIDEKYSFSQYLMARLVTCLIMLLISIAYLTVTKTDAYKSYVILLVCFYRLTDAFSDLYQGMFQQHERLDIAGKSLTFRNSFIFLIYTLSILYFKDLVLALEIVCLFSATFVLFYDIRKSKQFHYLDIKEVFHTKTFKASINLLKESFPLFLNGFLIIYIYTQPKYSIEIMTNLGKIPLGSQTIFNILFMPAFVMNLMMLFFRPHITQMAIALLKGQLKLFSQIQVRLFTYLALFGCLVLIGSAFLGLPFLSILYATDLKEYWLAFMFIMLGGAIGSFATAIDNILTAMRKQQYLVIPYLGGFLFSLTLTNPLVASYNILGAALSFILTMLFWCFLSIMVYWIVMRRFKKGNSI</sequence>
<comment type="subcellular location">
    <subcellularLocation>
        <location evidence="1">Cell membrane</location>
        <topology evidence="1">Multi-pass membrane protein</topology>
    </subcellularLocation>
</comment>
<evidence type="ECO:0000256" key="6">
    <source>
        <dbReference type="SAM" id="Phobius"/>
    </source>
</evidence>
<feature type="transmembrane region" description="Helical" evidence="6">
    <location>
        <begin position="12"/>
        <end position="32"/>
    </location>
</feature>
<evidence type="ECO:0000256" key="2">
    <source>
        <dbReference type="ARBA" id="ARBA00022475"/>
    </source>
</evidence>
<dbReference type="PANTHER" id="PTHR30250">
    <property type="entry name" value="PST FAMILY PREDICTED COLANIC ACID TRANSPORTER"/>
    <property type="match status" value="1"/>
</dbReference>
<feature type="transmembrane region" description="Helical" evidence="6">
    <location>
        <begin position="363"/>
        <end position="382"/>
    </location>
</feature>
<protein>
    <submittedName>
        <fullName evidence="7">Polysaccharide biosynthesis protein</fullName>
    </submittedName>
</protein>
<evidence type="ECO:0000313" key="8">
    <source>
        <dbReference type="Proteomes" id="UP000003330"/>
    </source>
</evidence>
<evidence type="ECO:0000256" key="5">
    <source>
        <dbReference type="ARBA" id="ARBA00023136"/>
    </source>
</evidence>
<keyword evidence="8" id="KW-1185">Reference proteome</keyword>
<feature type="transmembrane region" description="Helical" evidence="6">
    <location>
        <begin position="251"/>
        <end position="271"/>
    </location>
</feature>
<feature type="transmembrane region" description="Helical" evidence="6">
    <location>
        <begin position="297"/>
        <end position="325"/>
    </location>
</feature>
<keyword evidence="2" id="KW-1003">Cell membrane</keyword>
<dbReference type="InterPro" id="IPR050833">
    <property type="entry name" value="Poly_Biosynth_Transport"/>
</dbReference>
<feature type="transmembrane region" description="Helical" evidence="6">
    <location>
        <begin position="168"/>
        <end position="186"/>
    </location>
</feature>
<comment type="caution">
    <text evidence="7">The sequence shown here is derived from an EMBL/GenBank/DDBJ whole genome shotgun (WGS) entry which is preliminary data.</text>
</comment>
<evidence type="ECO:0000256" key="1">
    <source>
        <dbReference type="ARBA" id="ARBA00004651"/>
    </source>
</evidence>
<evidence type="ECO:0000256" key="4">
    <source>
        <dbReference type="ARBA" id="ARBA00022989"/>
    </source>
</evidence>